<evidence type="ECO:0000313" key="1">
    <source>
        <dbReference type="EMBL" id="RJX75678.1"/>
    </source>
</evidence>
<evidence type="ECO:0008006" key="3">
    <source>
        <dbReference type="Google" id="ProtNLM"/>
    </source>
</evidence>
<keyword evidence="2" id="KW-1185">Reference proteome</keyword>
<sequence length="275" mass="30779">MFDFTSLLTTPKLFTAPKYAAVHTKTSVNKNQVSARAHSMNSVATKVSHALTSAHKYKLLYELTQKRKQNTPENAYSIADFFCGAYECDWVSPYTKSASNLNSEVMIILQDWASKDYLCRGFKPELVSLGLDPKLPTSRQLNTLLSHHFNLTLKETFATNLYPFIKQGTLSAAMTWRSLLDCAKQYALPQIEIINPKVTICLGLNVFNALSVAAGGIRYKCLNDAIQAPFLLVFKNGQCSYVFAQAHTGFHGQSSRNRIEPQQVNLDWAAMLKHS</sequence>
<dbReference type="InterPro" id="IPR036895">
    <property type="entry name" value="Uracil-DNA_glycosylase-like_sf"/>
</dbReference>
<dbReference type="OrthoDB" id="5917343at2"/>
<proteinExistence type="predicted"/>
<comment type="caution">
    <text evidence="1">The sequence shown here is derived from an EMBL/GenBank/DDBJ whole genome shotgun (WGS) entry which is preliminary data.</text>
</comment>
<dbReference type="EMBL" id="QVMU01000001">
    <property type="protein sequence ID" value="RJX75678.1"/>
    <property type="molecule type" value="Genomic_DNA"/>
</dbReference>
<name>A0A3A6QWM6_9VIBR</name>
<dbReference type="AlphaFoldDB" id="A0A3A6QWM6"/>
<accession>A0A3A6QWM6</accession>
<dbReference type="RefSeq" id="WP_133305433.1">
    <property type="nucleotide sequence ID" value="NZ_QVMU01000001.1"/>
</dbReference>
<dbReference type="Proteomes" id="UP000273252">
    <property type="component" value="Unassembled WGS sequence"/>
</dbReference>
<gene>
    <name evidence="1" type="ORF">DZ860_03100</name>
</gene>
<organism evidence="1 2">
    <name type="scientific">Vibrio sinensis</name>
    <dbReference type="NCBI Taxonomy" id="2302434"/>
    <lineage>
        <taxon>Bacteria</taxon>
        <taxon>Pseudomonadati</taxon>
        <taxon>Pseudomonadota</taxon>
        <taxon>Gammaproteobacteria</taxon>
        <taxon>Vibrionales</taxon>
        <taxon>Vibrionaceae</taxon>
        <taxon>Vibrio</taxon>
    </lineage>
</organism>
<dbReference type="SUPFAM" id="SSF52141">
    <property type="entry name" value="Uracil-DNA glycosylase-like"/>
    <property type="match status" value="1"/>
</dbReference>
<protein>
    <recommendedName>
        <fullName evidence="3">Uracil-DNA glycosylase-like domain-containing protein</fullName>
    </recommendedName>
</protein>
<reference evidence="1 2" key="1">
    <citation type="submission" date="2018-08" db="EMBL/GenBank/DDBJ databases">
        <title>Vibrio isolated from the Eastern China Marginal Seas.</title>
        <authorList>
            <person name="Li Y."/>
        </authorList>
    </citation>
    <scope>NUCLEOTIDE SEQUENCE [LARGE SCALE GENOMIC DNA]</scope>
    <source>
        <strain evidence="1 2">BEI233</strain>
    </source>
</reference>
<evidence type="ECO:0000313" key="2">
    <source>
        <dbReference type="Proteomes" id="UP000273252"/>
    </source>
</evidence>
<dbReference type="Gene3D" id="3.40.470.10">
    <property type="entry name" value="Uracil-DNA glycosylase-like domain"/>
    <property type="match status" value="1"/>
</dbReference>